<sequence>MRNSTALRYGFLFEETYGLDAVHYFTTFIDIFCAIPVHAWVISIITLKPSVIRRDIRLCCLADQVAMMLYGFVMCLLLKPYPTLPCPGFYCSGIICQIDLDTRLISASIGAAYSSVVPFFCCLMIRLHNQVTVGSGTKWNIGSREENQTTGTKGTSFPAPELALLILRTGTVVVIGPPGEANNFVYEVELLFATCFLVVILLIFLTLNSMRIIMKRAKSAQLSEKTQQAQDRLTKLIAVFIFFVVPMLTWVYLSCIDITSWSDFVLVSVRASVSIALSLKPLAQSLIFLIKNPALRKQALHRWRNVLTKASVSQAS</sequence>
<accession>A0A8R1UXV8</accession>
<reference evidence="2" key="1">
    <citation type="journal article" date="2008" name="Nat. Genet.">
        <title>The Pristionchus pacificus genome provides a unique perspective on nematode lifestyle and parasitism.</title>
        <authorList>
            <person name="Dieterich C."/>
            <person name="Clifton S.W."/>
            <person name="Schuster L.N."/>
            <person name="Chinwalla A."/>
            <person name="Delehaunty K."/>
            <person name="Dinkelacker I."/>
            <person name="Fulton L."/>
            <person name="Fulton R."/>
            <person name="Godfrey J."/>
            <person name="Minx P."/>
            <person name="Mitreva M."/>
            <person name="Roeseler W."/>
            <person name="Tian H."/>
            <person name="Witte H."/>
            <person name="Yang S.P."/>
            <person name="Wilson R.K."/>
            <person name="Sommer R.J."/>
        </authorList>
    </citation>
    <scope>NUCLEOTIDE SEQUENCE [LARGE SCALE GENOMIC DNA]</scope>
    <source>
        <strain evidence="2">PS312</strain>
    </source>
</reference>
<proteinExistence type="predicted"/>
<dbReference type="Proteomes" id="UP000005239">
    <property type="component" value="Unassembled WGS sequence"/>
</dbReference>
<protein>
    <submittedName>
        <fullName evidence="1">G protein-coupled receptor</fullName>
    </submittedName>
</protein>
<reference evidence="1" key="2">
    <citation type="submission" date="2022-06" db="UniProtKB">
        <authorList>
            <consortium name="EnsemblMetazoa"/>
        </authorList>
    </citation>
    <scope>IDENTIFICATION</scope>
    <source>
        <strain evidence="1">PS312</strain>
    </source>
</reference>
<dbReference type="PANTHER" id="PTHR45830">
    <property type="entry name" value="SERPENTINE RECEPTOR, CLASS I"/>
    <property type="match status" value="1"/>
</dbReference>
<organism evidence="1 2">
    <name type="scientific">Pristionchus pacificus</name>
    <name type="common">Parasitic nematode worm</name>
    <dbReference type="NCBI Taxonomy" id="54126"/>
    <lineage>
        <taxon>Eukaryota</taxon>
        <taxon>Metazoa</taxon>
        <taxon>Ecdysozoa</taxon>
        <taxon>Nematoda</taxon>
        <taxon>Chromadorea</taxon>
        <taxon>Rhabditida</taxon>
        <taxon>Rhabditina</taxon>
        <taxon>Diplogasteromorpha</taxon>
        <taxon>Diplogasteroidea</taxon>
        <taxon>Neodiplogasteridae</taxon>
        <taxon>Pristionchus</taxon>
    </lineage>
</organism>
<dbReference type="EnsemblMetazoa" id="PPA41528.1">
    <property type="protein sequence ID" value="PPA41528.1"/>
    <property type="gene ID" value="WBGene00279897"/>
</dbReference>
<evidence type="ECO:0000313" key="1">
    <source>
        <dbReference type="EnsemblMetazoa" id="PPA41528.1"/>
    </source>
</evidence>
<evidence type="ECO:0000313" key="2">
    <source>
        <dbReference type="Proteomes" id="UP000005239"/>
    </source>
</evidence>
<name>A0A2A6CQB2_PRIPA</name>
<keyword evidence="2" id="KW-1185">Reference proteome</keyword>
<dbReference type="PANTHER" id="PTHR45830:SF15">
    <property type="entry name" value="SERPENTINE RECEPTOR, CLASS I"/>
    <property type="match status" value="1"/>
</dbReference>
<dbReference type="SUPFAM" id="SSF81321">
    <property type="entry name" value="Family A G protein-coupled receptor-like"/>
    <property type="match status" value="1"/>
</dbReference>
<gene>
    <name evidence="1" type="primary">WBGene00279897</name>
</gene>
<accession>A0A2A6CQB2</accession>
<dbReference type="AlphaFoldDB" id="A0A2A6CQB2"/>